<sequence length="69" mass="7975">MKRESKYENRKTKMEALFVGLEPPEEVIVSGNEMKISLAYILNYSNELENLRHNVRDVLPKAIELQPSA</sequence>
<protein>
    <submittedName>
        <fullName evidence="1">Uncharacterized protein</fullName>
    </submittedName>
</protein>
<comment type="caution">
    <text evidence="1">The sequence shown here is derived from an EMBL/GenBank/DDBJ whole genome shotgun (WGS) entry which is preliminary data.</text>
</comment>
<dbReference type="EMBL" id="LHXN01000001">
    <property type="protein sequence ID" value="KXA93625.1"/>
    <property type="molecule type" value="Genomic_DNA"/>
</dbReference>
<keyword evidence="2" id="KW-1185">Reference proteome</keyword>
<accession>A0A133UHF6</accession>
<reference evidence="1 2" key="1">
    <citation type="journal article" date="2016" name="Sci. Rep.">
        <title>Metabolic traits of an uncultured archaeal lineage -MSBL1- from brine pools of the Red Sea.</title>
        <authorList>
            <person name="Mwirichia R."/>
            <person name="Alam I."/>
            <person name="Rashid M."/>
            <person name="Vinu M."/>
            <person name="Ba-Alawi W."/>
            <person name="Anthony Kamau A."/>
            <person name="Kamanda Ngugi D."/>
            <person name="Goker M."/>
            <person name="Klenk H.P."/>
            <person name="Bajic V."/>
            <person name="Stingl U."/>
        </authorList>
    </citation>
    <scope>NUCLEOTIDE SEQUENCE [LARGE SCALE GENOMIC DNA]</scope>
    <source>
        <strain evidence="1">SCGC-AAA259E17</strain>
    </source>
</reference>
<organism evidence="1 2">
    <name type="scientific">candidate division MSBL1 archaeon SCGC-AAA259E17</name>
    <dbReference type="NCBI Taxonomy" id="1698263"/>
    <lineage>
        <taxon>Archaea</taxon>
        <taxon>Methanobacteriati</taxon>
        <taxon>Methanobacteriota</taxon>
        <taxon>candidate division MSBL1</taxon>
    </lineage>
</organism>
<dbReference type="Proteomes" id="UP000070373">
    <property type="component" value="Unassembled WGS sequence"/>
</dbReference>
<name>A0A133UHF6_9EURY</name>
<evidence type="ECO:0000313" key="2">
    <source>
        <dbReference type="Proteomes" id="UP000070373"/>
    </source>
</evidence>
<gene>
    <name evidence="1" type="ORF">AKJ64_00165</name>
</gene>
<proteinExistence type="predicted"/>
<evidence type="ECO:0000313" key="1">
    <source>
        <dbReference type="EMBL" id="KXA93625.1"/>
    </source>
</evidence>
<dbReference type="AlphaFoldDB" id="A0A133UHF6"/>